<evidence type="ECO:0000259" key="1">
    <source>
        <dbReference type="Pfam" id="PF13391"/>
    </source>
</evidence>
<name>A0A1J9PBE5_9EURO</name>
<keyword evidence="3" id="KW-1185">Reference proteome</keyword>
<gene>
    <name evidence="2" type="ORF">AJ78_05735</name>
</gene>
<reference evidence="2 3" key="1">
    <citation type="submission" date="2015-07" db="EMBL/GenBank/DDBJ databases">
        <title>Emmonsia species relationships and genome sequence.</title>
        <authorList>
            <consortium name="The Broad Institute Genomics Platform"/>
            <person name="Cuomo C.A."/>
            <person name="Munoz J.F."/>
            <person name="Imamovic A."/>
            <person name="Priest M.E."/>
            <person name="Young S."/>
            <person name="Clay O.K."/>
            <person name="McEwen J.G."/>
        </authorList>
    </citation>
    <scope>NUCLEOTIDE SEQUENCE [LARGE SCALE GENOMIC DNA]</scope>
    <source>
        <strain evidence="2 3">UAMH 9510</strain>
    </source>
</reference>
<dbReference type="InterPro" id="IPR003615">
    <property type="entry name" value="HNH_nuc"/>
</dbReference>
<dbReference type="EMBL" id="LGRN01000262">
    <property type="protein sequence ID" value="OJD13864.1"/>
    <property type="molecule type" value="Genomic_DNA"/>
</dbReference>
<dbReference type="Proteomes" id="UP000182235">
    <property type="component" value="Unassembled WGS sequence"/>
</dbReference>
<organism evidence="2 3">
    <name type="scientific">Emergomyces pasteurianus Ep9510</name>
    <dbReference type="NCBI Taxonomy" id="1447872"/>
    <lineage>
        <taxon>Eukaryota</taxon>
        <taxon>Fungi</taxon>
        <taxon>Dikarya</taxon>
        <taxon>Ascomycota</taxon>
        <taxon>Pezizomycotina</taxon>
        <taxon>Eurotiomycetes</taxon>
        <taxon>Eurotiomycetidae</taxon>
        <taxon>Onygenales</taxon>
        <taxon>Ajellomycetaceae</taxon>
        <taxon>Emergomyces</taxon>
    </lineage>
</organism>
<accession>A0A1J9PBE5</accession>
<dbReference type="Pfam" id="PF13391">
    <property type="entry name" value="HNH_2"/>
    <property type="match status" value="1"/>
</dbReference>
<feature type="non-terminal residue" evidence="2">
    <location>
        <position position="1"/>
    </location>
</feature>
<dbReference type="AlphaFoldDB" id="A0A1J9PBE5"/>
<protein>
    <recommendedName>
        <fullName evidence="1">HNH nuclease domain-containing protein</fullName>
    </recommendedName>
</protein>
<dbReference type="STRING" id="1447872.A0A1J9PBE5"/>
<feature type="domain" description="HNH nuclease" evidence="1">
    <location>
        <begin position="117"/>
        <end position="208"/>
    </location>
</feature>
<comment type="caution">
    <text evidence="2">The sequence shown here is derived from an EMBL/GenBank/DDBJ whole genome shotgun (WGS) entry which is preliminary data.</text>
</comment>
<dbReference type="VEuPathDB" id="FungiDB:AJ78_05735"/>
<dbReference type="OrthoDB" id="4178423at2759"/>
<evidence type="ECO:0000313" key="3">
    <source>
        <dbReference type="Proteomes" id="UP000182235"/>
    </source>
</evidence>
<evidence type="ECO:0000313" key="2">
    <source>
        <dbReference type="EMBL" id="OJD13864.1"/>
    </source>
</evidence>
<proteinExistence type="predicted"/>
<sequence>QVTDRVNKYIPANRKHDDKVVSTLLAFLEWLPDEGKLSFSRDVLACDNDDKLHAVFWNLVTGLLYQMKTTSGKTSVYSSPHEKRKENAELLAAFLPVSHHRDSKFRMACPQRDDYRCVVTKCMDRDHWKKVGRPLNVKYGDLEAAHIIPFTYASWNEIARNAWEVLYRCFPAIRRVGMSIENINDSSNGITLRSFIHSEFGKFRCAFVATETPNVYTFKTFEGFSTDLQILLPEDRIVTIQQAVNSEDVTLPSSTFFDCHHRIAEVLNATGMGQVIEQVIRDWEDLKISESLCTLDSLGRSDVSQILETALWQRVRG</sequence>